<evidence type="ECO:0000313" key="2">
    <source>
        <dbReference type="EMBL" id="GHF42432.1"/>
    </source>
</evidence>
<feature type="region of interest" description="Disordered" evidence="1">
    <location>
        <begin position="1"/>
        <end position="21"/>
    </location>
</feature>
<evidence type="ECO:0000313" key="3">
    <source>
        <dbReference type="Proteomes" id="UP000638313"/>
    </source>
</evidence>
<proteinExistence type="predicted"/>
<name>A0A919B3R4_9ACTN</name>
<accession>A0A919B3R4</accession>
<dbReference type="Proteomes" id="UP000638313">
    <property type="component" value="Unassembled WGS sequence"/>
</dbReference>
<protein>
    <submittedName>
        <fullName evidence="2">Uncharacterized protein</fullName>
    </submittedName>
</protein>
<reference evidence="2" key="1">
    <citation type="journal article" date="2014" name="Int. J. Syst. Evol. Microbiol.">
        <title>Complete genome sequence of Corynebacterium casei LMG S-19264T (=DSM 44701T), isolated from a smear-ripened cheese.</title>
        <authorList>
            <consortium name="US DOE Joint Genome Institute (JGI-PGF)"/>
            <person name="Walter F."/>
            <person name="Albersmeier A."/>
            <person name="Kalinowski J."/>
            <person name="Ruckert C."/>
        </authorList>
    </citation>
    <scope>NUCLEOTIDE SEQUENCE</scope>
    <source>
        <strain evidence="2">JCM 4059</strain>
    </source>
</reference>
<sequence length="147" mass="15371">MSVPEVLAHRPAPGGASHISPGLGALMLDQRTPLPTRKTAVVPSADELSLTLRKVAGFLESIPGLPSPSVTVHTGDVLVQFSFLPSHVLFPAVARVAAVMGVTTQLRPMSDGNWHFEARGQAQGLCVTVFAAVTMATDPVRVAWGVA</sequence>
<reference evidence="2" key="2">
    <citation type="submission" date="2020-09" db="EMBL/GenBank/DDBJ databases">
        <authorList>
            <person name="Sun Q."/>
            <person name="Ohkuma M."/>
        </authorList>
    </citation>
    <scope>NUCLEOTIDE SEQUENCE</scope>
    <source>
        <strain evidence="2">JCM 4059</strain>
    </source>
</reference>
<comment type="caution">
    <text evidence="2">The sequence shown here is derived from an EMBL/GenBank/DDBJ whole genome shotgun (WGS) entry which is preliminary data.</text>
</comment>
<dbReference type="EMBL" id="BNBD01000004">
    <property type="protein sequence ID" value="GHF42432.1"/>
    <property type="molecule type" value="Genomic_DNA"/>
</dbReference>
<gene>
    <name evidence="2" type="ORF">GCM10010218_24470</name>
</gene>
<evidence type="ECO:0000256" key="1">
    <source>
        <dbReference type="SAM" id="MobiDB-lite"/>
    </source>
</evidence>
<keyword evidence="3" id="KW-1185">Reference proteome</keyword>
<dbReference type="AlphaFoldDB" id="A0A919B3R4"/>
<organism evidence="2 3">
    <name type="scientific">Streptomyces mashuensis</name>
    <dbReference type="NCBI Taxonomy" id="33904"/>
    <lineage>
        <taxon>Bacteria</taxon>
        <taxon>Bacillati</taxon>
        <taxon>Actinomycetota</taxon>
        <taxon>Actinomycetes</taxon>
        <taxon>Kitasatosporales</taxon>
        <taxon>Streptomycetaceae</taxon>
        <taxon>Streptomyces</taxon>
    </lineage>
</organism>